<dbReference type="EMBL" id="RXLR01000019">
    <property type="protein sequence ID" value="TDH18962.1"/>
    <property type="molecule type" value="Genomic_DNA"/>
</dbReference>
<evidence type="ECO:0000313" key="1">
    <source>
        <dbReference type="EMBL" id="TDH18962.1"/>
    </source>
</evidence>
<dbReference type="Proteomes" id="UP000295627">
    <property type="component" value="Unassembled WGS sequence"/>
</dbReference>
<evidence type="ECO:0000313" key="2">
    <source>
        <dbReference type="Proteomes" id="UP000295627"/>
    </source>
</evidence>
<accession>A0A4R5P6A6</accession>
<dbReference type="AlphaFoldDB" id="A0A4R5P6A6"/>
<sequence>MSVEPYNEDLRELEFLKQRALEYRPSDPLVENYHRASIEIAWDALVPAPEPQATDLLRVEVRGVETLSNHMASKVSAAVQNAVVRMDRSLKNPRSVNSVIRPEDRLRTEVVQDGAQGNVMFFRVPSPVTSTSAPGLDLGLIPGRASTALRELITILPENAADLRSFVEEIDQAAPLKRVAVQNISEAAKLSEQGISLDLITSGGSIRSVLDRDSAEALDDFLKDRETIEDTTTVSGLLDGFRGTRRVFYLITNSGKEIAGSVEPDMLPRVRHLAGRMVTAQLSTTQWRSHTGRLGPKAYGLISIDLEAETPQLFEE</sequence>
<comment type="caution">
    <text evidence="1">The sequence shown here is derived from an EMBL/GenBank/DDBJ whole genome shotgun (WGS) entry which is preliminary data.</text>
</comment>
<dbReference type="RefSeq" id="WP_078332443.1">
    <property type="nucleotide sequence ID" value="NZ_MAFQ01000001.1"/>
</dbReference>
<name>A0A4R5P6A6_9MYCO</name>
<protein>
    <submittedName>
        <fullName evidence="1">Uncharacterized protein</fullName>
    </submittedName>
</protein>
<proteinExistence type="predicted"/>
<organism evidence="1 2">
    <name type="scientific">Mycobacteroides franklinii</name>
    <dbReference type="NCBI Taxonomy" id="948102"/>
    <lineage>
        <taxon>Bacteria</taxon>
        <taxon>Bacillati</taxon>
        <taxon>Actinomycetota</taxon>
        <taxon>Actinomycetes</taxon>
        <taxon>Mycobacteriales</taxon>
        <taxon>Mycobacteriaceae</taxon>
        <taxon>Mycobacteroides</taxon>
    </lineage>
</organism>
<gene>
    <name evidence="1" type="ORF">EJ571_20470</name>
</gene>
<reference evidence="1 2" key="1">
    <citation type="journal article" date="2019" name="Sci. Rep.">
        <title>Extended insight into the Mycobacterium chelonae-abscessus complex through whole genome sequencing of Mycobacterium salmoniphilum outbreak and Mycobacterium salmoniphilum-like strains.</title>
        <authorList>
            <person name="Behra P.R.K."/>
            <person name="Das S."/>
            <person name="Pettersson B.M.F."/>
            <person name="Shirreff L."/>
            <person name="DuCote T."/>
            <person name="Jacobsson K.G."/>
            <person name="Ennis D.G."/>
            <person name="Kirsebom L.A."/>
        </authorList>
    </citation>
    <scope>NUCLEOTIDE SEQUENCE [LARGE SCALE GENOMIC DNA]</scope>
    <source>
        <strain evidence="1 2">DSM 45524</strain>
    </source>
</reference>